<evidence type="ECO:0000256" key="1">
    <source>
        <dbReference type="SAM" id="MobiDB-lite"/>
    </source>
</evidence>
<keyword evidence="3" id="KW-1185">Reference proteome</keyword>
<comment type="caution">
    <text evidence="2">The sequence shown here is derived from an EMBL/GenBank/DDBJ whole genome shotgun (WGS) entry which is preliminary data.</text>
</comment>
<feature type="compositionally biased region" description="Low complexity" evidence="1">
    <location>
        <begin position="253"/>
        <end position="262"/>
    </location>
</feature>
<protein>
    <submittedName>
        <fullName evidence="2">Uncharacterized protein</fullName>
    </submittedName>
</protein>
<name>A0AAD7J210_9AGAR</name>
<sequence>MKKVALAVEALKKASVKHKNGKIQDRIDHLNTVLTLLNLCTKKALRQLCDIFKQNHLAPLFPAFPALMFRFCAAILDAVFRDKVQPANQARDFAVQYSWEMVQKAVVGSVFEFLEDPKYTSNLKSNKTAAANELYSTLCAMCFPREAPFEWKNRTLVVNMNMLLSDIATEHPENQTRLRGEKLLGAKQLGLALAQSKGNIVVLIRELPLSCSHQITSSSILFWSSSGRSSLAVSPHGSAPSLWTAFSRPICSPAAPRSRASSPRPPTQCGIRSQPR</sequence>
<dbReference type="EMBL" id="JARJLG010000064">
    <property type="protein sequence ID" value="KAJ7755393.1"/>
    <property type="molecule type" value="Genomic_DNA"/>
</dbReference>
<accession>A0AAD7J210</accession>
<gene>
    <name evidence="2" type="ORF">DFH07DRAFT_494262</name>
</gene>
<proteinExistence type="predicted"/>
<dbReference type="Proteomes" id="UP001215280">
    <property type="component" value="Unassembled WGS sequence"/>
</dbReference>
<dbReference type="AlphaFoldDB" id="A0AAD7J210"/>
<feature type="region of interest" description="Disordered" evidence="1">
    <location>
        <begin position="253"/>
        <end position="276"/>
    </location>
</feature>
<reference evidence="2" key="1">
    <citation type="submission" date="2023-03" db="EMBL/GenBank/DDBJ databases">
        <title>Massive genome expansion in bonnet fungi (Mycena s.s.) driven by repeated elements and novel gene families across ecological guilds.</title>
        <authorList>
            <consortium name="Lawrence Berkeley National Laboratory"/>
            <person name="Harder C.B."/>
            <person name="Miyauchi S."/>
            <person name="Viragh M."/>
            <person name="Kuo A."/>
            <person name="Thoen E."/>
            <person name="Andreopoulos B."/>
            <person name="Lu D."/>
            <person name="Skrede I."/>
            <person name="Drula E."/>
            <person name="Henrissat B."/>
            <person name="Morin E."/>
            <person name="Kohler A."/>
            <person name="Barry K."/>
            <person name="LaButti K."/>
            <person name="Morin E."/>
            <person name="Salamov A."/>
            <person name="Lipzen A."/>
            <person name="Mereny Z."/>
            <person name="Hegedus B."/>
            <person name="Baldrian P."/>
            <person name="Stursova M."/>
            <person name="Weitz H."/>
            <person name="Taylor A."/>
            <person name="Grigoriev I.V."/>
            <person name="Nagy L.G."/>
            <person name="Martin F."/>
            <person name="Kauserud H."/>
        </authorList>
    </citation>
    <scope>NUCLEOTIDE SEQUENCE</scope>
    <source>
        <strain evidence="2">CBHHK188m</strain>
    </source>
</reference>
<organism evidence="2 3">
    <name type="scientific">Mycena maculata</name>
    <dbReference type="NCBI Taxonomy" id="230809"/>
    <lineage>
        <taxon>Eukaryota</taxon>
        <taxon>Fungi</taxon>
        <taxon>Dikarya</taxon>
        <taxon>Basidiomycota</taxon>
        <taxon>Agaricomycotina</taxon>
        <taxon>Agaricomycetes</taxon>
        <taxon>Agaricomycetidae</taxon>
        <taxon>Agaricales</taxon>
        <taxon>Marasmiineae</taxon>
        <taxon>Mycenaceae</taxon>
        <taxon>Mycena</taxon>
    </lineage>
</organism>
<evidence type="ECO:0000313" key="3">
    <source>
        <dbReference type="Proteomes" id="UP001215280"/>
    </source>
</evidence>
<evidence type="ECO:0000313" key="2">
    <source>
        <dbReference type="EMBL" id="KAJ7755393.1"/>
    </source>
</evidence>